<keyword evidence="2" id="KW-1185">Reference proteome</keyword>
<reference evidence="1 2" key="1">
    <citation type="submission" date="2016-05" db="EMBL/GenBank/DDBJ databases">
        <title>Comparative analysis of secretome profiles of manganese(II)-oxidizing ascomycete fungi.</title>
        <authorList>
            <consortium name="DOE Joint Genome Institute"/>
            <person name="Zeiner C.A."/>
            <person name="Purvine S.O."/>
            <person name="Zink E.M."/>
            <person name="Wu S."/>
            <person name="Pasa-Tolic L."/>
            <person name="Chaput D.L."/>
            <person name="Haridas S."/>
            <person name="Grigoriev I.V."/>
            <person name="Santelli C.M."/>
            <person name="Hansel C.M."/>
        </authorList>
    </citation>
    <scope>NUCLEOTIDE SEQUENCE [LARGE SCALE GENOMIC DNA]</scope>
    <source>
        <strain evidence="1 2">SRC1lrK2f</strain>
    </source>
</reference>
<sequence>MHLRYIRPHLYTPVKIPQSARIPTRRLKARRALPSLIPIILILAMSTTFSSPVPTSQGGRRHRLPWLHGLRGLRNRQTHGIEDIRGDVCWAPLPYWIHTKSNNL</sequence>
<name>A0A177E3U0_ALTAL</name>
<dbReference type="VEuPathDB" id="FungiDB:CC77DRAFT_49656"/>
<dbReference type="GeneID" id="29117512"/>
<gene>
    <name evidence="1" type="ORF">CC77DRAFT_49656</name>
</gene>
<proteinExistence type="predicted"/>
<evidence type="ECO:0000313" key="1">
    <source>
        <dbReference type="EMBL" id="OAG26448.1"/>
    </source>
</evidence>
<accession>A0A177E3U0</accession>
<evidence type="ECO:0000313" key="2">
    <source>
        <dbReference type="Proteomes" id="UP000077248"/>
    </source>
</evidence>
<dbReference type="RefSeq" id="XP_018391869.1">
    <property type="nucleotide sequence ID" value="XM_018531918.1"/>
</dbReference>
<dbReference type="KEGG" id="aalt:CC77DRAFT_49656"/>
<dbReference type="AlphaFoldDB" id="A0A177E3U0"/>
<protein>
    <submittedName>
        <fullName evidence="1">Uncharacterized protein</fullName>
    </submittedName>
</protein>
<dbReference type="EMBL" id="KV441469">
    <property type="protein sequence ID" value="OAG26448.1"/>
    <property type="molecule type" value="Genomic_DNA"/>
</dbReference>
<dbReference type="Proteomes" id="UP000077248">
    <property type="component" value="Unassembled WGS sequence"/>
</dbReference>
<organism evidence="1 2">
    <name type="scientific">Alternaria alternata</name>
    <name type="common">Alternaria rot fungus</name>
    <name type="synonym">Torula alternata</name>
    <dbReference type="NCBI Taxonomy" id="5599"/>
    <lineage>
        <taxon>Eukaryota</taxon>
        <taxon>Fungi</taxon>
        <taxon>Dikarya</taxon>
        <taxon>Ascomycota</taxon>
        <taxon>Pezizomycotina</taxon>
        <taxon>Dothideomycetes</taxon>
        <taxon>Pleosporomycetidae</taxon>
        <taxon>Pleosporales</taxon>
        <taxon>Pleosporineae</taxon>
        <taxon>Pleosporaceae</taxon>
        <taxon>Alternaria</taxon>
        <taxon>Alternaria sect. Alternaria</taxon>
        <taxon>Alternaria alternata complex</taxon>
    </lineage>
</organism>